<sequence length="102" mass="11021">MKKPNPLAAGLKAMAAGQVQKQSELVHKVTPQPETKPVSAVEKKAANKTVMIGAHFSPQVRRALLLVQAHPNNEGKLTKELLGEAINDLCAKYGIPEPYRGE</sequence>
<name>A0A1H8Q3X4_9PROT</name>
<evidence type="ECO:0000313" key="2">
    <source>
        <dbReference type="EMBL" id="SEO48671.1"/>
    </source>
</evidence>
<feature type="domain" description="Antitoxin-like ribbon-helix-helix" evidence="1">
    <location>
        <begin position="49"/>
        <end position="97"/>
    </location>
</feature>
<dbReference type="InterPro" id="IPR046765">
    <property type="entry name" value="Antitox_RHH"/>
</dbReference>
<dbReference type="Proteomes" id="UP000183898">
    <property type="component" value="Unassembled WGS sequence"/>
</dbReference>
<dbReference type="AlphaFoldDB" id="A0A1H8Q3X4"/>
<proteinExistence type="predicted"/>
<reference evidence="2 3" key="1">
    <citation type="submission" date="2016-10" db="EMBL/GenBank/DDBJ databases">
        <authorList>
            <person name="de Groot N.N."/>
        </authorList>
    </citation>
    <scope>NUCLEOTIDE SEQUENCE [LARGE SCALE GENOMIC DNA]</scope>
    <source>
        <strain evidence="2 3">Nl18</strain>
    </source>
</reference>
<evidence type="ECO:0000259" key="1">
    <source>
        <dbReference type="Pfam" id="PF20605"/>
    </source>
</evidence>
<organism evidence="2 3">
    <name type="scientific">Nitrosospira multiformis</name>
    <dbReference type="NCBI Taxonomy" id="1231"/>
    <lineage>
        <taxon>Bacteria</taxon>
        <taxon>Pseudomonadati</taxon>
        <taxon>Pseudomonadota</taxon>
        <taxon>Betaproteobacteria</taxon>
        <taxon>Nitrosomonadales</taxon>
        <taxon>Nitrosomonadaceae</taxon>
        <taxon>Nitrosospira</taxon>
    </lineage>
</organism>
<accession>A0A1H8Q3X4</accession>
<protein>
    <recommendedName>
        <fullName evidence="1">Antitoxin-like ribbon-helix-helix domain-containing protein</fullName>
    </recommendedName>
</protein>
<evidence type="ECO:0000313" key="3">
    <source>
        <dbReference type="Proteomes" id="UP000183898"/>
    </source>
</evidence>
<dbReference type="RefSeq" id="WP_074749211.1">
    <property type="nucleotide sequence ID" value="NZ_FOCT01000026.1"/>
</dbReference>
<dbReference type="Pfam" id="PF20605">
    <property type="entry name" value="Antitox_RHH"/>
    <property type="match status" value="1"/>
</dbReference>
<dbReference type="EMBL" id="FOCT01000026">
    <property type="protein sequence ID" value="SEO48671.1"/>
    <property type="molecule type" value="Genomic_DNA"/>
</dbReference>
<gene>
    <name evidence="2" type="ORF">SAMN05216404_12612</name>
</gene>